<dbReference type="Gene3D" id="2.10.25.10">
    <property type="entry name" value="Laminin"/>
    <property type="match status" value="1"/>
</dbReference>
<keyword evidence="5" id="KW-1185">Reference proteome</keyword>
<evidence type="ECO:0000313" key="6">
    <source>
        <dbReference type="RefSeq" id="XP_002138210.2"/>
    </source>
</evidence>
<keyword evidence="3" id="KW-0732">Signal</keyword>
<dbReference type="RefSeq" id="XP_002138210.2">
    <property type="nucleotide sequence ID" value="XM_002138174.3"/>
</dbReference>
<proteinExistence type="predicted"/>
<evidence type="ECO:0000313" key="5">
    <source>
        <dbReference type="Proteomes" id="UP000001819"/>
    </source>
</evidence>
<keyword evidence="1" id="KW-0646">Protease inhibitor</keyword>
<dbReference type="InterPro" id="IPR036084">
    <property type="entry name" value="Ser_inhib-like_sf"/>
</dbReference>
<dbReference type="KEGG" id="dpo:6898131"/>
<dbReference type="GO" id="GO:0030414">
    <property type="term" value="F:peptidase inhibitor activity"/>
    <property type="evidence" value="ECO:0007669"/>
    <property type="project" value="UniProtKB-KW"/>
</dbReference>
<dbReference type="PANTHER" id="PTHR23259">
    <property type="entry name" value="RIDDLE"/>
    <property type="match status" value="1"/>
</dbReference>
<evidence type="ECO:0000256" key="3">
    <source>
        <dbReference type="SAM" id="SignalP"/>
    </source>
</evidence>
<dbReference type="InterPro" id="IPR051368">
    <property type="entry name" value="SerProtInhib-TIL_Domain"/>
</dbReference>
<protein>
    <submittedName>
        <fullName evidence="6">Accessory gland protein Acp62F-like</fullName>
    </submittedName>
</protein>
<sequence length="135" mass="15236">MHKLHWKYICLVYHLLGIVGSASPEQPEVDCTVNGTLALCPSPCPETCEFLSETCTNECGGPCVCKEGYIIDGDLRICVLRSDCPAELRQTTIPLHYPVNIKYFGSYLIHNDSTDYKSWEVRIRTIRKPIALNED</sequence>
<feature type="domain" description="TIL" evidence="4">
    <location>
        <begin position="31"/>
        <end position="84"/>
    </location>
</feature>
<reference evidence="6" key="2">
    <citation type="submission" date="2025-08" db="UniProtKB">
        <authorList>
            <consortium name="RefSeq"/>
        </authorList>
    </citation>
    <scope>IDENTIFICATION</scope>
    <source>
        <strain evidence="6">MV-25-SWS-2005</strain>
        <tissue evidence="6">Whole body</tissue>
    </source>
</reference>
<dbReference type="Pfam" id="PF01826">
    <property type="entry name" value="TIL"/>
    <property type="match status" value="1"/>
</dbReference>
<dbReference type="CDD" id="cd19941">
    <property type="entry name" value="TIL"/>
    <property type="match status" value="1"/>
</dbReference>
<dbReference type="InParanoid" id="A0A6I8V3R6"/>
<evidence type="ECO:0000256" key="1">
    <source>
        <dbReference type="ARBA" id="ARBA00022690"/>
    </source>
</evidence>
<dbReference type="FunCoup" id="A0A6I8V3R6">
    <property type="interactions" value="38"/>
</dbReference>
<feature type="chain" id="PRO_5026347961" evidence="3">
    <location>
        <begin position="25"/>
        <end position="135"/>
    </location>
</feature>
<dbReference type="Proteomes" id="UP000001819">
    <property type="component" value="Chromosome 3"/>
</dbReference>
<accession>A0A6I8V3R6</accession>
<dbReference type="PANTHER" id="PTHR23259:SF70">
    <property type="entry name" value="ACCESSORY GLAND PROTEIN ACP62F-RELATED"/>
    <property type="match status" value="1"/>
</dbReference>
<dbReference type="SUPFAM" id="SSF57567">
    <property type="entry name" value="Serine protease inhibitors"/>
    <property type="match status" value="1"/>
</dbReference>
<gene>
    <name evidence="6" type="primary">LOC6898131</name>
</gene>
<feature type="signal peptide" evidence="3">
    <location>
        <begin position="1"/>
        <end position="24"/>
    </location>
</feature>
<evidence type="ECO:0000259" key="4">
    <source>
        <dbReference type="Pfam" id="PF01826"/>
    </source>
</evidence>
<reference evidence="5" key="1">
    <citation type="submission" date="2024-06" db="UniProtKB">
        <authorList>
            <consortium name="RefSeq"/>
        </authorList>
    </citation>
    <scope>NUCLEOTIDE SEQUENCE [LARGE SCALE GENOMIC DNA]</scope>
    <source>
        <strain evidence="5">MV2-25</strain>
    </source>
</reference>
<keyword evidence="2" id="KW-1015">Disulfide bond</keyword>
<name>A0A6I8V3R6_DROPS</name>
<dbReference type="InterPro" id="IPR002919">
    <property type="entry name" value="TIL_dom"/>
</dbReference>
<organism evidence="5 6">
    <name type="scientific">Drosophila pseudoobscura pseudoobscura</name>
    <name type="common">Fruit fly</name>
    <dbReference type="NCBI Taxonomy" id="46245"/>
    <lineage>
        <taxon>Eukaryota</taxon>
        <taxon>Metazoa</taxon>
        <taxon>Ecdysozoa</taxon>
        <taxon>Arthropoda</taxon>
        <taxon>Hexapoda</taxon>
        <taxon>Insecta</taxon>
        <taxon>Pterygota</taxon>
        <taxon>Neoptera</taxon>
        <taxon>Endopterygota</taxon>
        <taxon>Diptera</taxon>
        <taxon>Brachycera</taxon>
        <taxon>Muscomorpha</taxon>
        <taxon>Ephydroidea</taxon>
        <taxon>Drosophilidae</taxon>
        <taxon>Drosophila</taxon>
        <taxon>Sophophora</taxon>
    </lineage>
</organism>
<evidence type="ECO:0000256" key="2">
    <source>
        <dbReference type="ARBA" id="ARBA00023157"/>
    </source>
</evidence>
<dbReference type="AlphaFoldDB" id="A0A6I8V3R6"/>